<reference evidence="3 4" key="1">
    <citation type="submission" date="2019-08" db="EMBL/GenBank/DDBJ databases">
        <title>Genomes of Subsaximicrobium wynnwilliamsii strains.</title>
        <authorList>
            <person name="Bowman J.P."/>
        </authorList>
    </citation>
    <scope>NUCLEOTIDE SEQUENCE [LARGE SCALE GENOMIC DNA]</scope>
    <source>
        <strain evidence="3 4">2-80-2</strain>
    </source>
</reference>
<dbReference type="OrthoDB" id="1140688at2"/>
<dbReference type="Pfam" id="PF07705">
    <property type="entry name" value="CARDB"/>
    <property type="match status" value="1"/>
</dbReference>
<keyword evidence="1" id="KW-0732">Signal</keyword>
<gene>
    <name evidence="3" type="ORF">ESY86_04445</name>
</gene>
<proteinExistence type="predicted"/>
<dbReference type="InterPro" id="IPR013783">
    <property type="entry name" value="Ig-like_fold"/>
</dbReference>
<dbReference type="Gene3D" id="2.60.40.10">
    <property type="entry name" value="Immunoglobulins"/>
    <property type="match status" value="1"/>
</dbReference>
<dbReference type="InterPro" id="IPR026341">
    <property type="entry name" value="T9SS_type_B"/>
</dbReference>
<name>A0A5C6ZNP5_9FLAO</name>
<dbReference type="AlphaFoldDB" id="A0A5C6ZNP5"/>
<feature type="domain" description="CARDB" evidence="2">
    <location>
        <begin position="309"/>
        <end position="400"/>
    </location>
</feature>
<feature type="chain" id="PRO_5022925447" evidence="1">
    <location>
        <begin position="21"/>
        <end position="592"/>
    </location>
</feature>
<keyword evidence="4" id="KW-1185">Reference proteome</keyword>
<evidence type="ECO:0000313" key="3">
    <source>
        <dbReference type="EMBL" id="TXD90623.1"/>
    </source>
</evidence>
<feature type="signal peptide" evidence="1">
    <location>
        <begin position="1"/>
        <end position="20"/>
    </location>
</feature>
<accession>A0A5C6ZNP5</accession>
<dbReference type="EMBL" id="VORO01000003">
    <property type="protein sequence ID" value="TXD90623.1"/>
    <property type="molecule type" value="Genomic_DNA"/>
</dbReference>
<comment type="caution">
    <text evidence="3">The sequence shown here is derived from an EMBL/GenBank/DDBJ whole genome shotgun (WGS) entry which is preliminary data.</text>
</comment>
<protein>
    <submittedName>
        <fullName evidence="3">Gliding motility-associated C-terminal domain-containing protein</fullName>
    </submittedName>
</protein>
<dbReference type="Proteomes" id="UP000321578">
    <property type="component" value="Unassembled WGS sequence"/>
</dbReference>
<evidence type="ECO:0000313" key="4">
    <source>
        <dbReference type="Proteomes" id="UP000321578"/>
    </source>
</evidence>
<evidence type="ECO:0000256" key="1">
    <source>
        <dbReference type="SAM" id="SignalP"/>
    </source>
</evidence>
<dbReference type="NCBIfam" id="TIGR04131">
    <property type="entry name" value="Bac_Flav_CTERM"/>
    <property type="match status" value="1"/>
</dbReference>
<sequence>MFLKQNLLCFLVLMSLYAEAQDIALYQQFNGRFDYTAIGNSFNLTENGTSIDCEIHTEASAELTLNANQSIVAAYLYWAGSGTGDFEIKLNGQAISAERSFNDSLDENRVFFAGFADVTSQLQLGGSGMYTVSDLDLSEVIAPYCSSGTNFAGWAIAVIYEEDSLPLNQLNVYDGLQSVPENLTITLNNLNVLDNQGAKIGFIAWEGDAALAVNEQLSINGNAISNPPLNPINNAFNGTNSFTGATNLYNMDIDVYDIQNNIDVGDSAATISLTSGQDFVMINNIITVLNSQTPDASIRLNDNAIACGDSNILLNYTVYNTNSTDPLPGQTPIAFYVDGVLVGQTTTQNEIAINASETGSIDIMIPETDATSIEITAVVDDDGTGNGIVTENNENNNSNTQVLELLILSPVIPIAGALACNEGLGTGTFDLEAILNAQVNTSLNITFYESLEDLAADTFEITNPSAYTSNSDMQMVYAKVANLPCYERYAFALTVENCPPFVPQGFSPNEDGANDWFNIQGLYDIFERHELKIYNRYGTLIFEGDNSLRWEGRINRGLNNHGNLVPVGTYFYILNLNDPNYKPIQGWVYVNY</sequence>
<organism evidence="3 4">
    <name type="scientific">Subsaximicrobium wynnwilliamsii</name>
    <dbReference type="NCBI Taxonomy" id="291179"/>
    <lineage>
        <taxon>Bacteria</taxon>
        <taxon>Pseudomonadati</taxon>
        <taxon>Bacteroidota</taxon>
        <taxon>Flavobacteriia</taxon>
        <taxon>Flavobacteriales</taxon>
        <taxon>Flavobacteriaceae</taxon>
        <taxon>Subsaximicrobium</taxon>
    </lineage>
</organism>
<dbReference type="InterPro" id="IPR011635">
    <property type="entry name" value="CARDB"/>
</dbReference>
<dbReference type="RefSeq" id="WP_147085393.1">
    <property type="nucleotide sequence ID" value="NZ_VORM01000002.1"/>
</dbReference>
<evidence type="ECO:0000259" key="2">
    <source>
        <dbReference type="Pfam" id="PF07705"/>
    </source>
</evidence>
<dbReference type="Pfam" id="PF13585">
    <property type="entry name" value="CHU_C"/>
    <property type="match status" value="1"/>
</dbReference>